<evidence type="ECO:0000313" key="3">
    <source>
        <dbReference type="Proteomes" id="UP000519897"/>
    </source>
</evidence>
<protein>
    <submittedName>
        <fullName evidence="2">Uncharacterized protein</fullName>
    </submittedName>
</protein>
<comment type="caution">
    <text evidence="2">The sequence shown here is derived from an EMBL/GenBank/DDBJ whole genome shotgun (WGS) entry which is preliminary data.</text>
</comment>
<dbReference type="EMBL" id="JACIEC010000012">
    <property type="protein sequence ID" value="MBB4145863.1"/>
    <property type="molecule type" value="Genomic_DNA"/>
</dbReference>
<gene>
    <name evidence="2" type="ORF">GGQ72_004429</name>
</gene>
<dbReference type="Proteomes" id="UP000519897">
    <property type="component" value="Unassembled WGS sequence"/>
</dbReference>
<organism evidence="2 3">
    <name type="scientific">Rhizobium rhizoryzae</name>
    <dbReference type="NCBI Taxonomy" id="451876"/>
    <lineage>
        <taxon>Bacteria</taxon>
        <taxon>Pseudomonadati</taxon>
        <taxon>Pseudomonadota</taxon>
        <taxon>Alphaproteobacteria</taxon>
        <taxon>Hyphomicrobiales</taxon>
        <taxon>Rhizobiaceae</taxon>
        <taxon>Rhizobium/Agrobacterium group</taxon>
        <taxon>Rhizobium</taxon>
    </lineage>
</organism>
<feature type="region of interest" description="Disordered" evidence="1">
    <location>
        <begin position="210"/>
        <end position="250"/>
    </location>
</feature>
<keyword evidence="3" id="KW-1185">Reference proteome</keyword>
<sequence length="276" mass="30506">MNDTVKSSQPMNCPCGDNDGLWCSLSGCPYPRLGPNEPLIFSDYVLHPAIKDVLDERLRQQSVEGWSLEHDDAHSSGEMAAAAATYAYSTTLSDRHRQYVSGIYSIENSAILRDLWPASWAKSWWKPTDRRRDLVKAAALLVAEIERLDRYASRSQSPVNRLDANAPILREQGRLAEQHQPDQGMTSTLGDAQTSYPPVDCSNGTAREQLAREGSCNASSLERSGSIDAEVDNTKVPGTPSPQTHVKGETRTRFHIEWIAGARPPVHPHPMTGRTT</sequence>
<feature type="non-terminal residue" evidence="2">
    <location>
        <position position="276"/>
    </location>
</feature>
<evidence type="ECO:0000313" key="2">
    <source>
        <dbReference type="EMBL" id="MBB4145863.1"/>
    </source>
</evidence>
<accession>A0A7W6LK65</accession>
<proteinExistence type="predicted"/>
<reference evidence="2 3" key="1">
    <citation type="submission" date="2020-08" db="EMBL/GenBank/DDBJ databases">
        <title>Genomic Encyclopedia of Type Strains, Phase IV (KMG-IV): sequencing the most valuable type-strain genomes for metagenomic binning, comparative biology and taxonomic classification.</title>
        <authorList>
            <person name="Goeker M."/>
        </authorList>
    </citation>
    <scope>NUCLEOTIDE SEQUENCE [LARGE SCALE GENOMIC DNA]</scope>
    <source>
        <strain evidence="2 3">DSM 29514</strain>
    </source>
</reference>
<evidence type="ECO:0000256" key="1">
    <source>
        <dbReference type="SAM" id="MobiDB-lite"/>
    </source>
</evidence>
<dbReference type="AlphaFoldDB" id="A0A7W6LK65"/>
<name>A0A7W6LK65_9HYPH</name>